<evidence type="ECO:0000256" key="3">
    <source>
        <dbReference type="ARBA" id="ARBA00023015"/>
    </source>
</evidence>
<protein>
    <recommendedName>
        <fullName evidence="8">AXH domain-containing protein</fullName>
    </recommendedName>
</protein>
<evidence type="ECO:0000259" key="8">
    <source>
        <dbReference type="PROSITE" id="PS51148"/>
    </source>
</evidence>
<evidence type="ECO:0000256" key="4">
    <source>
        <dbReference type="ARBA" id="ARBA00023125"/>
    </source>
</evidence>
<dbReference type="PANTHER" id="PTHR13392">
    <property type="entry name" value="ATAXIN 1"/>
    <property type="match status" value="1"/>
</dbReference>
<evidence type="ECO:0000256" key="1">
    <source>
        <dbReference type="ARBA" id="ARBA00004123"/>
    </source>
</evidence>
<keyword evidence="10" id="KW-1185">Reference proteome</keyword>
<evidence type="ECO:0000313" key="10">
    <source>
        <dbReference type="Proteomes" id="UP001497482"/>
    </source>
</evidence>
<evidence type="ECO:0000313" key="9">
    <source>
        <dbReference type="EMBL" id="CAL1608728.1"/>
    </source>
</evidence>
<name>A0AAV2M5S9_KNICA</name>
<keyword evidence="5" id="KW-0804">Transcription</keyword>
<dbReference type="GO" id="GO:0000122">
    <property type="term" value="P:negative regulation of transcription by RNA polymerase II"/>
    <property type="evidence" value="ECO:0007669"/>
    <property type="project" value="TreeGrafter"/>
</dbReference>
<sequence>MTSTEDSMRRAPTQASTLPWLLPHFEAGTLVELQDGRLRRVLHCCCPVQSVYPSQSPNVYRLLLLPHSQPQRTARLCGLQCRQLIVGDVCLALTPILAPSFLDSETPPGPTGTGRCEKPLMPPGLQTSLPVENSRAEERR</sequence>
<dbReference type="InterPro" id="IPR003652">
    <property type="entry name" value="Ataxin_AXH_dom"/>
</dbReference>
<dbReference type="PROSITE" id="PS51148">
    <property type="entry name" value="AXH"/>
    <property type="match status" value="1"/>
</dbReference>
<dbReference type="GO" id="GO:0003723">
    <property type="term" value="F:RNA binding"/>
    <property type="evidence" value="ECO:0007669"/>
    <property type="project" value="InterPro"/>
</dbReference>
<dbReference type="SUPFAM" id="SSF102031">
    <property type="entry name" value="AXH domain"/>
    <property type="match status" value="1"/>
</dbReference>
<reference evidence="9 10" key="1">
    <citation type="submission" date="2024-04" db="EMBL/GenBank/DDBJ databases">
        <authorList>
            <person name="Waldvogel A.-M."/>
            <person name="Schoenle A."/>
        </authorList>
    </citation>
    <scope>NUCLEOTIDE SEQUENCE [LARGE SCALE GENOMIC DNA]</scope>
</reference>
<dbReference type="PANTHER" id="PTHR13392:SF14">
    <property type="entry name" value="ATAXIN-1-LIKE"/>
    <property type="match status" value="1"/>
</dbReference>
<evidence type="ECO:0000256" key="2">
    <source>
        <dbReference type="ARBA" id="ARBA00022491"/>
    </source>
</evidence>
<dbReference type="GO" id="GO:0005634">
    <property type="term" value="C:nucleus"/>
    <property type="evidence" value="ECO:0007669"/>
    <property type="project" value="UniProtKB-SubCell"/>
</dbReference>
<proteinExistence type="predicted"/>
<feature type="region of interest" description="Disordered" evidence="7">
    <location>
        <begin position="100"/>
        <end position="140"/>
    </location>
</feature>
<accession>A0AAV2M5S9</accession>
<dbReference type="GO" id="GO:0007399">
    <property type="term" value="P:nervous system development"/>
    <property type="evidence" value="ECO:0007669"/>
    <property type="project" value="TreeGrafter"/>
</dbReference>
<evidence type="ECO:0000256" key="6">
    <source>
        <dbReference type="ARBA" id="ARBA00023242"/>
    </source>
</evidence>
<dbReference type="InterPro" id="IPR036096">
    <property type="entry name" value="Ataxin_AXH_dom_sf"/>
</dbReference>
<gene>
    <name evidence="9" type="ORF">KC01_LOCUS35601</name>
</gene>
<dbReference type="EMBL" id="OZ035828">
    <property type="protein sequence ID" value="CAL1608728.1"/>
    <property type="molecule type" value="Genomic_DNA"/>
</dbReference>
<organism evidence="9 10">
    <name type="scientific">Knipowitschia caucasica</name>
    <name type="common">Caucasian dwarf goby</name>
    <name type="synonym">Pomatoschistus caucasicus</name>
    <dbReference type="NCBI Taxonomy" id="637954"/>
    <lineage>
        <taxon>Eukaryota</taxon>
        <taxon>Metazoa</taxon>
        <taxon>Chordata</taxon>
        <taxon>Craniata</taxon>
        <taxon>Vertebrata</taxon>
        <taxon>Euteleostomi</taxon>
        <taxon>Actinopterygii</taxon>
        <taxon>Neopterygii</taxon>
        <taxon>Teleostei</taxon>
        <taxon>Neoteleostei</taxon>
        <taxon>Acanthomorphata</taxon>
        <taxon>Gobiaria</taxon>
        <taxon>Gobiiformes</taxon>
        <taxon>Gobioidei</taxon>
        <taxon>Gobiidae</taxon>
        <taxon>Gobiinae</taxon>
        <taxon>Knipowitschia</taxon>
    </lineage>
</organism>
<keyword evidence="3" id="KW-0805">Transcription regulation</keyword>
<evidence type="ECO:0000256" key="5">
    <source>
        <dbReference type="ARBA" id="ARBA00023163"/>
    </source>
</evidence>
<dbReference type="InterPro" id="IPR043404">
    <property type="entry name" value="ATAXIN1-like"/>
</dbReference>
<dbReference type="GO" id="GO:0003677">
    <property type="term" value="F:DNA binding"/>
    <property type="evidence" value="ECO:0007669"/>
    <property type="project" value="UniProtKB-KW"/>
</dbReference>
<keyword evidence="2" id="KW-0678">Repressor</keyword>
<dbReference type="AlphaFoldDB" id="A0AAV2M5S9"/>
<evidence type="ECO:0000256" key="7">
    <source>
        <dbReference type="SAM" id="MobiDB-lite"/>
    </source>
</evidence>
<dbReference type="Proteomes" id="UP001497482">
    <property type="component" value="Chromosome 6"/>
</dbReference>
<comment type="subcellular location">
    <subcellularLocation>
        <location evidence="1">Nucleus</location>
    </subcellularLocation>
</comment>
<keyword evidence="6" id="KW-0539">Nucleus</keyword>
<feature type="domain" description="AXH" evidence="8">
    <location>
        <begin position="1"/>
        <end position="101"/>
    </location>
</feature>
<keyword evidence="4" id="KW-0238">DNA-binding</keyword>